<reference evidence="3" key="1">
    <citation type="submission" date="2016-06" db="UniProtKB">
        <authorList>
            <consortium name="WormBaseParasite"/>
        </authorList>
    </citation>
    <scope>IDENTIFICATION</scope>
</reference>
<evidence type="ECO:0000313" key="2">
    <source>
        <dbReference type="Proteomes" id="UP000271098"/>
    </source>
</evidence>
<reference evidence="1 2" key="2">
    <citation type="submission" date="2018-11" db="EMBL/GenBank/DDBJ databases">
        <authorList>
            <consortium name="Pathogen Informatics"/>
        </authorList>
    </citation>
    <scope>NUCLEOTIDE SEQUENCE [LARGE SCALE GENOMIC DNA]</scope>
</reference>
<dbReference type="Proteomes" id="UP000271098">
    <property type="component" value="Unassembled WGS sequence"/>
</dbReference>
<sequence>MVQRKKHHECCIERMLERRGASEQFEEYSRRFKALFEEDEETEAAEEKNVDSSNICGPAEPMKLLFDFCSQWYFTALLLSAWDGMVIPQF</sequence>
<protein>
    <submittedName>
        <fullName evidence="1 3">Uncharacterized protein</fullName>
    </submittedName>
</protein>
<dbReference type="WBParaSite" id="GPUH_0002589901-mRNA-1">
    <property type="protein sequence ID" value="GPUH_0002589901-mRNA-1"/>
    <property type="gene ID" value="GPUH_0002589901"/>
</dbReference>
<proteinExistence type="predicted"/>
<dbReference type="AlphaFoldDB" id="A0A183EY28"/>
<accession>A0A183EY28</accession>
<keyword evidence="2" id="KW-1185">Reference proteome</keyword>
<evidence type="ECO:0000313" key="3">
    <source>
        <dbReference type="WBParaSite" id="GPUH_0002589901-mRNA-1"/>
    </source>
</evidence>
<name>A0A183EY28_9BILA</name>
<dbReference type="EMBL" id="UYRT01107277">
    <property type="protein sequence ID" value="VDN44779.1"/>
    <property type="molecule type" value="Genomic_DNA"/>
</dbReference>
<gene>
    <name evidence="1" type="ORF">GPUH_LOCUS25869</name>
</gene>
<evidence type="ECO:0000313" key="1">
    <source>
        <dbReference type="EMBL" id="VDN44779.1"/>
    </source>
</evidence>
<organism evidence="3">
    <name type="scientific">Gongylonema pulchrum</name>
    <dbReference type="NCBI Taxonomy" id="637853"/>
    <lineage>
        <taxon>Eukaryota</taxon>
        <taxon>Metazoa</taxon>
        <taxon>Ecdysozoa</taxon>
        <taxon>Nematoda</taxon>
        <taxon>Chromadorea</taxon>
        <taxon>Rhabditida</taxon>
        <taxon>Spirurina</taxon>
        <taxon>Spiruromorpha</taxon>
        <taxon>Spiruroidea</taxon>
        <taxon>Gongylonematidae</taxon>
        <taxon>Gongylonema</taxon>
    </lineage>
</organism>